<evidence type="ECO:0000313" key="2">
    <source>
        <dbReference type="EMBL" id="PNC20850.1"/>
    </source>
</evidence>
<evidence type="ECO:0008006" key="4">
    <source>
        <dbReference type="Google" id="ProtNLM"/>
    </source>
</evidence>
<sequence>MKLVPRLYLLTCLGLASLGWFCCGAFATELPVKYIFELSDEPVKVRPGKIDTKSVFFPKYARGTSPEALKRQAALFHSQMRHAAPKSRPAIDIHMNDDRMERDGHALSGYEFHHPDSRKETVITTEPPDEEIWLNDGDPDSPFFHTPRSATNTEIREISAPSDVWPAWNEAEVNLDMNLQESAPRPFVIQPAPSGAIRTIIKSFNGAVFEADPQPMHPMWDQLPPGYVPIPALPAYQPTVLRKLQ</sequence>
<dbReference type="OrthoDB" id="198298at2"/>
<dbReference type="Proteomes" id="UP000236000">
    <property type="component" value="Unassembled WGS sequence"/>
</dbReference>
<evidence type="ECO:0000256" key="1">
    <source>
        <dbReference type="SAM" id="SignalP"/>
    </source>
</evidence>
<keyword evidence="1" id="KW-0732">Signal</keyword>
<name>A0A2N8HH87_9BACT</name>
<feature type="chain" id="PRO_5014802390" description="Secreted protein" evidence="1">
    <location>
        <begin position="28"/>
        <end position="245"/>
    </location>
</feature>
<dbReference type="AlphaFoldDB" id="A0A2N8HH87"/>
<evidence type="ECO:0000313" key="3">
    <source>
        <dbReference type="Proteomes" id="UP000236000"/>
    </source>
</evidence>
<gene>
    <name evidence="2" type="ORF">CXU22_00065</name>
</gene>
<feature type="signal peptide" evidence="1">
    <location>
        <begin position="1"/>
        <end position="27"/>
    </location>
</feature>
<dbReference type="RefSeq" id="WP_102711313.1">
    <property type="nucleotide sequence ID" value="NZ_CABMLK010000001.1"/>
</dbReference>
<proteinExistence type="predicted"/>
<reference evidence="2 3" key="1">
    <citation type="journal article" date="2017" name="BMC Genomics">
        <title>Genome sequencing of 39 Akkermansia muciniphila isolates reveals its population structure, genomic and functional diverisity, and global distribution in mammalian gut microbiotas.</title>
        <authorList>
            <person name="Guo X."/>
            <person name="Li S."/>
            <person name="Zhang J."/>
            <person name="Wu F."/>
            <person name="Li X."/>
            <person name="Wu D."/>
            <person name="Zhang M."/>
            <person name="Ou Z."/>
            <person name="Jie Z."/>
            <person name="Yan Q."/>
            <person name="Li P."/>
            <person name="Yi J."/>
            <person name="Peng Y."/>
        </authorList>
    </citation>
    <scope>NUCLEOTIDE SEQUENCE [LARGE SCALE GENOMIC DNA]</scope>
    <source>
        <strain evidence="2 3">GP24</strain>
    </source>
</reference>
<dbReference type="EMBL" id="PJKA01000001">
    <property type="protein sequence ID" value="PNC20850.1"/>
    <property type="molecule type" value="Genomic_DNA"/>
</dbReference>
<protein>
    <recommendedName>
        <fullName evidence="4">Secreted protein</fullName>
    </recommendedName>
</protein>
<organism evidence="2 3">
    <name type="scientific">Akkermansia muciniphila</name>
    <dbReference type="NCBI Taxonomy" id="239935"/>
    <lineage>
        <taxon>Bacteria</taxon>
        <taxon>Pseudomonadati</taxon>
        <taxon>Verrucomicrobiota</taxon>
        <taxon>Verrucomicrobiia</taxon>
        <taxon>Verrucomicrobiales</taxon>
        <taxon>Akkermansiaceae</taxon>
        <taxon>Akkermansia</taxon>
    </lineage>
</organism>
<comment type="caution">
    <text evidence="2">The sequence shown here is derived from an EMBL/GenBank/DDBJ whole genome shotgun (WGS) entry which is preliminary data.</text>
</comment>
<accession>A0A2N8HH87</accession>